<dbReference type="Pfam" id="PF00078">
    <property type="entry name" value="RVT_1"/>
    <property type="match status" value="1"/>
</dbReference>
<dbReference type="InterPro" id="IPR043502">
    <property type="entry name" value="DNA/RNA_pol_sf"/>
</dbReference>
<dbReference type="VEuPathDB" id="VectorBase:AGAMI1_010439"/>
<organism evidence="3">
    <name type="scientific">Anopheles gambiae</name>
    <name type="common">African malaria mosquito</name>
    <dbReference type="NCBI Taxonomy" id="7165"/>
    <lineage>
        <taxon>Eukaryota</taxon>
        <taxon>Metazoa</taxon>
        <taxon>Ecdysozoa</taxon>
        <taxon>Arthropoda</taxon>
        <taxon>Hexapoda</taxon>
        <taxon>Insecta</taxon>
        <taxon>Pterygota</taxon>
        <taxon>Neoptera</taxon>
        <taxon>Endopterygota</taxon>
        <taxon>Diptera</taxon>
        <taxon>Nematocera</taxon>
        <taxon>Culicoidea</taxon>
        <taxon>Culicidae</taxon>
        <taxon>Anophelinae</taxon>
        <taxon>Anopheles</taxon>
    </lineage>
</organism>
<dbReference type="InterPro" id="IPR036691">
    <property type="entry name" value="Endo/exonu/phosph_ase_sf"/>
</dbReference>
<keyword evidence="3" id="KW-0548">Nucleotidyltransferase</keyword>
<evidence type="ECO:0000259" key="2">
    <source>
        <dbReference type="PROSITE" id="PS50878"/>
    </source>
</evidence>
<dbReference type="CDD" id="cd01650">
    <property type="entry name" value="RT_nLTR_like"/>
    <property type="match status" value="1"/>
</dbReference>
<dbReference type="Gene3D" id="3.60.10.10">
    <property type="entry name" value="Endonuclease/exonuclease/phosphatase"/>
    <property type="match status" value="1"/>
</dbReference>
<dbReference type="PANTHER" id="PTHR19446">
    <property type="entry name" value="REVERSE TRANSCRIPTASES"/>
    <property type="match status" value="1"/>
</dbReference>
<accession>Q868R0</accession>
<dbReference type="InterPro" id="IPR000477">
    <property type="entry name" value="RT_dom"/>
</dbReference>
<dbReference type="SUPFAM" id="SSF56219">
    <property type="entry name" value="DNase I-like"/>
    <property type="match status" value="1"/>
</dbReference>
<dbReference type="Pfam" id="PF14529">
    <property type="entry name" value="Exo_endo_phos_2"/>
    <property type="match status" value="1"/>
</dbReference>
<feature type="compositionally biased region" description="Basic residues" evidence="1">
    <location>
        <begin position="1067"/>
        <end position="1077"/>
    </location>
</feature>
<dbReference type="CDD" id="cd09077">
    <property type="entry name" value="R1-I-EN"/>
    <property type="match status" value="1"/>
</dbReference>
<protein>
    <submittedName>
        <fullName evidence="3">Reverse transcriptase</fullName>
    </submittedName>
</protein>
<keyword evidence="3" id="KW-0808">Transferase</keyword>
<dbReference type="AlphaFoldDB" id="Q868R0"/>
<dbReference type="EMBL" id="AB090822">
    <property type="protein sequence ID" value="BAC57920.1"/>
    <property type="molecule type" value="Genomic_DNA"/>
</dbReference>
<dbReference type="InterPro" id="IPR005135">
    <property type="entry name" value="Endo/exonuclease/phosphatase"/>
</dbReference>
<sequence length="1173" mass="132167">MMITLQINISNCSTSQNLMLQAAKEQHADVILVSELYRHPPNNGNWAVDSSGRVAVVAAGSRPIQRMWGSAVPGLVAADIGGITFISCYASPRMTVAEFEEFLNAVEIEVSAHPNVVLGGDFNAWHEAWGSARTKRKGEELLNTVEQLGLIVLNRGNTSTFTGRGIAGESVIDVTFASPSIVRYNTWEVLKSYWYSDHRYVRFSVDSSSVLGNGIQLHRHQHQLQPQQRRFHRQSPAHRRKPRWRRAGRRWKVGQFLPESFCFALEAVHFAEIARTPETLQVALSRACDVAMERVSSSTPYYQTKPQVYWWTPERAQLRELCKEASDNAHSRVDPDERAAASEIHQERRSELKRAITTGKGQLFQQQIDEVNANVYGSGYQVVTSHLRGSRTPPELDREVLERIVTDLFPDHNSFDWPMPTETSSEPYHIRPVTDLELERIADDMCSRKAPGLDGIPNIALKTAIKKHTAVFRSIYQGCFDRGEFPAHWKIQRLVLLQKPGKPPGESSSFRPLGMLNGLGKVLERLILNRLNEFLENGETSHLSPNQYGFRRGKSTVQGILRVVQAGRTAKSFNRTNGRDMRCLMVVSLDVRNAFNTASWKSIAMALRSKEVPASLQKLLQHWMTDRQLVFDTDDGPVTRNLSTGVPQGSILGPTLWNVMYDSVLDVQLPEGAEIIAFADDLLLLDPGITPEAASQRAEEAVSAVNLWMENHCLELAPAKTELVTISSKRQGNINVPVVINGVERRTTRSIRYLGVVIDNQLSWKSHVEYCTTKALRTAKALGCLMRNHSGPKCAKRRLLASVVDSILRYAAPVWHEATKNQECRRMLQRVQKHCAIKVSSAFPTVRYQTAVVLASMIPICLLVQEDARCYQRQQEAGGALSAGILRAEERINTMQSWQEEWDADASQADASRFVRWTHRVIPDIAAWHFRRHGEVNFHLSQVLSGHGFFRDDLCRMGFTPSPDCIRCTGVPETAEHAMFECPRFAEIRQKLLGEANTDAITPETLQFHLLQSQEKWSRIAEAAKQITSALQRDWNEERARLAVSSTLSPSHPVGPSDRNQVIAARRERRNARRRERRAREREAQQQNPSLVFSASSEATEGRESAHPERREQVRPQRRIRQHMPQQKEVVELSDVTQYATAISEDVYSSNPIQGGLTAAESAVATETEISSR</sequence>
<feature type="region of interest" description="Disordered" evidence="1">
    <location>
        <begin position="225"/>
        <end position="244"/>
    </location>
</feature>
<evidence type="ECO:0000313" key="3">
    <source>
        <dbReference type="EMBL" id="BAC57920.1"/>
    </source>
</evidence>
<proteinExistence type="predicted"/>
<evidence type="ECO:0000256" key="1">
    <source>
        <dbReference type="SAM" id="MobiDB-lite"/>
    </source>
</evidence>
<dbReference type="GO" id="GO:0003964">
    <property type="term" value="F:RNA-directed DNA polymerase activity"/>
    <property type="evidence" value="ECO:0007669"/>
    <property type="project" value="UniProtKB-KW"/>
</dbReference>
<feature type="region of interest" description="Disordered" evidence="1">
    <location>
        <begin position="1044"/>
        <end position="1132"/>
    </location>
</feature>
<dbReference type="SUPFAM" id="SSF56672">
    <property type="entry name" value="DNA/RNA polymerases"/>
    <property type="match status" value="1"/>
</dbReference>
<keyword evidence="3" id="KW-0695">RNA-directed DNA polymerase</keyword>
<feature type="compositionally biased region" description="Polar residues" evidence="1">
    <location>
        <begin position="1085"/>
        <end position="1099"/>
    </location>
</feature>
<reference evidence="3" key="1">
    <citation type="journal article" date="2003" name="Mol. Biol. Evol.">
        <title>Evolution of target specificity in R1 clade non-LTR retrotransposons.</title>
        <authorList>
            <person name="Kojima K.K."/>
            <person name="Fujiwara H."/>
        </authorList>
    </citation>
    <scope>NUCLEOTIDE SEQUENCE</scope>
</reference>
<dbReference type="PROSITE" id="PS50878">
    <property type="entry name" value="RT_POL"/>
    <property type="match status" value="1"/>
</dbReference>
<feature type="compositionally biased region" description="Basic residues" evidence="1">
    <location>
        <begin position="229"/>
        <end position="244"/>
    </location>
</feature>
<name>Q868R0_ANOGA</name>
<feature type="compositionally biased region" description="Basic and acidic residues" evidence="1">
    <location>
        <begin position="1100"/>
        <end position="1115"/>
    </location>
</feature>
<feature type="domain" description="Reverse transcriptase" evidence="2">
    <location>
        <begin position="478"/>
        <end position="758"/>
    </location>
</feature>